<feature type="domain" description="DUF3291" evidence="2">
    <location>
        <begin position="11"/>
        <end position="148"/>
    </location>
</feature>
<dbReference type="OrthoDB" id="2376237at2"/>
<name>A0A4R4ZMQ4_9ACTN</name>
<evidence type="ECO:0000313" key="4">
    <source>
        <dbReference type="Proteomes" id="UP000294513"/>
    </source>
</evidence>
<dbReference type="InterPro" id="IPR011008">
    <property type="entry name" value="Dimeric_a/b-barrel"/>
</dbReference>
<dbReference type="Pfam" id="PF11695">
    <property type="entry name" value="DUF3291"/>
    <property type="match status" value="1"/>
</dbReference>
<accession>A0A4R4ZMQ4</accession>
<protein>
    <submittedName>
        <fullName evidence="3">DUF3291 domain-containing protein</fullName>
    </submittedName>
</protein>
<keyword evidence="4" id="KW-1185">Reference proteome</keyword>
<dbReference type="RefSeq" id="WP_131903778.1">
    <property type="nucleotide sequence ID" value="NZ_SMKU01000675.1"/>
</dbReference>
<evidence type="ECO:0000313" key="3">
    <source>
        <dbReference type="EMBL" id="TDD59204.1"/>
    </source>
</evidence>
<proteinExistence type="predicted"/>
<dbReference type="InterPro" id="IPR021708">
    <property type="entry name" value="DUF3291"/>
</dbReference>
<gene>
    <name evidence="3" type="ORF">E1298_46755</name>
</gene>
<sequence length="191" mass="20692">MTAADDARPHLAQLNVATLRYPLDDPRMAGFTALLDPVNALADGAPGFVWRLVEEGEADATGMRPAGDDVIVNFSVWESSEALWDFVYRSGHLETMRRRREWFQRHVDAHLVLWWIPAGHVPTVAEGLERLELLRTVGPSPRAFTFASSFTAEEALRAGEAGEADAAAGRARGAGRAGRTGESGEAEPAAL</sequence>
<dbReference type="Proteomes" id="UP000294513">
    <property type="component" value="Unassembled WGS sequence"/>
</dbReference>
<evidence type="ECO:0000259" key="2">
    <source>
        <dbReference type="Pfam" id="PF11695"/>
    </source>
</evidence>
<dbReference type="AlphaFoldDB" id="A0A4R4ZMQ4"/>
<reference evidence="3 4" key="1">
    <citation type="submission" date="2019-03" db="EMBL/GenBank/DDBJ databases">
        <title>Draft genome sequences of novel Actinobacteria.</title>
        <authorList>
            <person name="Sahin N."/>
            <person name="Ay H."/>
            <person name="Saygin H."/>
        </authorList>
    </citation>
    <scope>NUCLEOTIDE SEQUENCE [LARGE SCALE GENOMIC DNA]</scope>
    <source>
        <strain evidence="3 4">H3C3</strain>
    </source>
</reference>
<feature type="region of interest" description="Disordered" evidence="1">
    <location>
        <begin position="159"/>
        <end position="191"/>
    </location>
</feature>
<feature type="compositionally biased region" description="Low complexity" evidence="1">
    <location>
        <begin position="159"/>
        <end position="171"/>
    </location>
</feature>
<dbReference type="EMBL" id="SMKU01000675">
    <property type="protein sequence ID" value="TDD59204.1"/>
    <property type="molecule type" value="Genomic_DNA"/>
</dbReference>
<dbReference type="SUPFAM" id="SSF54909">
    <property type="entry name" value="Dimeric alpha+beta barrel"/>
    <property type="match status" value="1"/>
</dbReference>
<organism evidence="3 4">
    <name type="scientific">Actinomadura rubrisoli</name>
    <dbReference type="NCBI Taxonomy" id="2530368"/>
    <lineage>
        <taxon>Bacteria</taxon>
        <taxon>Bacillati</taxon>
        <taxon>Actinomycetota</taxon>
        <taxon>Actinomycetes</taxon>
        <taxon>Streptosporangiales</taxon>
        <taxon>Thermomonosporaceae</taxon>
        <taxon>Actinomadura</taxon>
    </lineage>
</organism>
<evidence type="ECO:0000256" key="1">
    <source>
        <dbReference type="SAM" id="MobiDB-lite"/>
    </source>
</evidence>
<comment type="caution">
    <text evidence="3">The sequence shown here is derived from an EMBL/GenBank/DDBJ whole genome shotgun (WGS) entry which is preliminary data.</text>
</comment>